<feature type="region of interest" description="Disordered" evidence="1">
    <location>
        <begin position="1"/>
        <end position="30"/>
    </location>
</feature>
<protein>
    <submittedName>
        <fullName evidence="2">Uncharacterized protein</fullName>
    </submittedName>
</protein>
<dbReference type="Proteomes" id="UP000293823">
    <property type="component" value="Unassembled WGS sequence"/>
</dbReference>
<dbReference type="AlphaFoldDB" id="A0A4Q4PXS9"/>
<keyword evidence="3" id="KW-1185">Reference proteome</keyword>
<evidence type="ECO:0000256" key="1">
    <source>
        <dbReference type="SAM" id="MobiDB-lite"/>
    </source>
</evidence>
<dbReference type="EMBL" id="PEJP01000090">
    <property type="protein sequence ID" value="RYO27751.1"/>
    <property type="molecule type" value="Genomic_DNA"/>
</dbReference>
<dbReference type="OrthoDB" id="3799486at2759"/>
<evidence type="ECO:0000313" key="2">
    <source>
        <dbReference type="EMBL" id="RYO27751.1"/>
    </source>
</evidence>
<proteinExistence type="predicted"/>
<accession>A0A4Q4PXS9</accession>
<evidence type="ECO:0000313" key="3">
    <source>
        <dbReference type="Proteomes" id="UP000293823"/>
    </source>
</evidence>
<reference evidence="3" key="1">
    <citation type="journal article" date="2019" name="bioRxiv">
        <title>Genomics, evolutionary history and diagnostics of the Alternaria alternata species group including apple and Asian pear pathotypes.</title>
        <authorList>
            <person name="Armitage A.D."/>
            <person name="Cockerton H.M."/>
            <person name="Sreenivasaprasad S."/>
            <person name="Woodhall J.W."/>
            <person name="Lane C.R."/>
            <person name="Harrison R.J."/>
            <person name="Clarkson J.P."/>
        </authorList>
    </citation>
    <scope>NUCLEOTIDE SEQUENCE [LARGE SCALE GENOMIC DNA]</scope>
    <source>
        <strain evidence="3">RGR 97.0016</strain>
    </source>
</reference>
<sequence length="452" mass="49434">MADFTDAPAPHGRLRKDGHEANPRMSRRGSVCGHPGEFIGLWKIESKNQRHSAIGFESFQEHGRAENCAVDIEARCLDCATERKDMGDKDQTVPPQRTLESHQAGTYAGETGTTSPGGLDDVLKRHTCSRHQGTVTKPYPPVFEEKHQAHCLEVEAETGTCPDKWLAIPTTRPWNTTPHTAGHMGLGGYQRSVSALSGNEACHPTTDSPAPFAGVSAFIDHLIAEYASPVNSGCDPDPVDTKYEQPRAAPAVPTVPTVPTVPKRDLLDSTTLWSSISTGALTKSGPVSRNFRRLRLDIQSSHPSIHRTQSGQESPDWACQTSRAIEAGRISMDSICMRTQDSTPRHILEAMRSPTETCLPDRRRVQSFGPGREESNYSAPFSRHSEGALQLVRGANAARRVREPGGMEGRIGREPLRHDCVQVALPIDLNKSLPALPLQICRQHGKEQAAPR</sequence>
<comment type="caution">
    <text evidence="2">The sequence shown here is derived from an EMBL/GenBank/DDBJ whole genome shotgun (WGS) entry which is preliminary data.</text>
</comment>
<organism evidence="2 3">
    <name type="scientific">Alternaria arborescens</name>
    <dbReference type="NCBI Taxonomy" id="156630"/>
    <lineage>
        <taxon>Eukaryota</taxon>
        <taxon>Fungi</taxon>
        <taxon>Dikarya</taxon>
        <taxon>Ascomycota</taxon>
        <taxon>Pezizomycotina</taxon>
        <taxon>Dothideomycetes</taxon>
        <taxon>Pleosporomycetidae</taxon>
        <taxon>Pleosporales</taxon>
        <taxon>Pleosporineae</taxon>
        <taxon>Pleosporaceae</taxon>
        <taxon>Alternaria</taxon>
        <taxon>Alternaria sect. Alternaria</taxon>
    </lineage>
</organism>
<feature type="region of interest" description="Disordered" evidence="1">
    <location>
        <begin position="85"/>
        <end position="117"/>
    </location>
</feature>
<gene>
    <name evidence="2" type="ORF">AA0113_g12258</name>
</gene>
<name>A0A4Q4PXS9_9PLEO</name>